<dbReference type="Gene3D" id="3.30.1310.10">
    <property type="entry name" value="Nucleoid-associated protein YbaB-like domain"/>
    <property type="match status" value="1"/>
</dbReference>
<accession>A0A1H8Y4U6</accession>
<dbReference type="STRING" id="394193.SAMN04489732_11144"/>
<protein>
    <recommendedName>
        <fullName evidence="3">YbaB/EbfC DNA-binding family protein</fullName>
    </recommendedName>
</protein>
<dbReference type="RefSeq" id="WP_091619975.1">
    <property type="nucleotide sequence ID" value="NZ_FOEF01000011.1"/>
</dbReference>
<reference evidence="2" key="1">
    <citation type="submission" date="2016-10" db="EMBL/GenBank/DDBJ databases">
        <authorList>
            <person name="Varghese N."/>
            <person name="Submissions S."/>
        </authorList>
    </citation>
    <scope>NUCLEOTIDE SEQUENCE [LARGE SCALE GENOMIC DNA]</scope>
    <source>
        <strain evidence="2">DSM 44993</strain>
    </source>
</reference>
<dbReference type="Proteomes" id="UP000198582">
    <property type="component" value="Unassembled WGS sequence"/>
</dbReference>
<name>A0A1H8Y4U6_9PSEU</name>
<proteinExistence type="predicted"/>
<dbReference type="AlphaFoldDB" id="A0A1H8Y4U6"/>
<sequence>MKANDQLYAHVQEIEADLHRTKAAVREAIQARLTVPIGTGLGTVTVTGAGALVSVDVSAKAPWMVGAEKLAAEITRAIRQAEQQARASRLASAAGNGSTR</sequence>
<evidence type="ECO:0000313" key="1">
    <source>
        <dbReference type="EMBL" id="SEP47129.1"/>
    </source>
</evidence>
<evidence type="ECO:0000313" key="2">
    <source>
        <dbReference type="Proteomes" id="UP000198582"/>
    </source>
</evidence>
<dbReference type="EMBL" id="FOEF01000011">
    <property type="protein sequence ID" value="SEP47129.1"/>
    <property type="molecule type" value="Genomic_DNA"/>
</dbReference>
<organism evidence="1 2">
    <name type="scientific">Amycolatopsis saalfeldensis</name>
    <dbReference type="NCBI Taxonomy" id="394193"/>
    <lineage>
        <taxon>Bacteria</taxon>
        <taxon>Bacillati</taxon>
        <taxon>Actinomycetota</taxon>
        <taxon>Actinomycetes</taxon>
        <taxon>Pseudonocardiales</taxon>
        <taxon>Pseudonocardiaceae</taxon>
        <taxon>Amycolatopsis</taxon>
    </lineage>
</organism>
<evidence type="ECO:0008006" key="3">
    <source>
        <dbReference type="Google" id="ProtNLM"/>
    </source>
</evidence>
<gene>
    <name evidence="1" type="ORF">SAMN04489732_11144</name>
</gene>
<keyword evidence="2" id="KW-1185">Reference proteome</keyword>
<dbReference type="InterPro" id="IPR036894">
    <property type="entry name" value="YbaB-like_sf"/>
</dbReference>